<feature type="region of interest" description="Disordered" evidence="1">
    <location>
        <begin position="84"/>
        <end position="183"/>
    </location>
</feature>
<comment type="caution">
    <text evidence="2">The sequence shown here is derived from an EMBL/GenBank/DDBJ whole genome shotgun (WGS) entry which is preliminary data.</text>
</comment>
<feature type="compositionally biased region" description="Polar residues" evidence="1">
    <location>
        <begin position="568"/>
        <end position="593"/>
    </location>
</feature>
<organism evidence="2 3">
    <name type="scientific">Dentipellis fragilis</name>
    <dbReference type="NCBI Taxonomy" id="205917"/>
    <lineage>
        <taxon>Eukaryota</taxon>
        <taxon>Fungi</taxon>
        <taxon>Dikarya</taxon>
        <taxon>Basidiomycota</taxon>
        <taxon>Agaricomycotina</taxon>
        <taxon>Agaricomycetes</taxon>
        <taxon>Russulales</taxon>
        <taxon>Hericiaceae</taxon>
        <taxon>Dentipellis</taxon>
    </lineage>
</organism>
<feature type="compositionally biased region" description="Low complexity" evidence="1">
    <location>
        <begin position="155"/>
        <end position="176"/>
    </location>
</feature>
<feature type="compositionally biased region" description="Low complexity" evidence="1">
    <location>
        <begin position="430"/>
        <end position="443"/>
    </location>
</feature>
<dbReference type="AlphaFoldDB" id="A0A4Y9ZE37"/>
<protein>
    <submittedName>
        <fullName evidence="2">Uncharacterized protein</fullName>
    </submittedName>
</protein>
<dbReference type="STRING" id="205917.A0A4Y9ZE37"/>
<feature type="region of interest" description="Disordered" evidence="1">
    <location>
        <begin position="489"/>
        <end position="598"/>
    </location>
</feature>
<sequence>MGLTWNATVELKQDVTSVTMTGRDGQTSHDQGALRLYDCPRQVTHCQTGSTLRSTIARPDTEVILSYYQSDLAGKSYIPEETYDGSARLDRSSSSSSSSASSTYSHESLSPEDAHAEGNIPSPQSTVAAPHRRRPSTNREASDNRHVAVVPVDTPPTSLSSGQSNSSLSPLTPSSTIFSRRRRGIDKQEITLISPPHAGSSPAHHVAPLSAPIVGSMAASGVSSGSSSHSLVNHQRSMSEAVPPTGAKGVHRKTSSRDIGIVGTRRGDSSAVPRVEPVPAPTLSPPIFQTPQSRSPSPGAPHHSPLPLQEDTPPSSAHSNVTIMPMIGEKAYSSSPTTILPSASTPAVGMTEHTASASMSSPLSTSSFSATQPSSYLYYEPGVHSTAGPLPPPPRAMFEIDFKTPPPPRPPRLRSPSPAQPRSVHEAVTSPSSVSALLQSKSSTYSLKTAEPEIVHERLPSTTSHSPEILTSVQTSTTVHVREGAFPPSAILVTPPMPSTTPADSIQERVESLPNDPKSATPSHDGHSDHEATETHVSVRRLGSELRRESSWNSIGAKMPDGTRVLLDSNSRPSSELDSTPPLQRSLGGSSLSIGEASPKIKGTLTSLKRFSSLPRTPSVADSLPPSSVSSHPPSPLVPSVRPRKYSPWPDAMWYKDVLIRKTALDRATGYAMKINELAMYDCGLGDWIRETKSKANSRGNSRSSPANGQSTNSARPMSLQPRHVSNGSIASQATFPRRPDAYVATDLSPRATDTLPPHYVPPPALPYPSLAPATSVGNGHRLSAISPASVRNMPFASSKSGGFFSSIGRNYSLKKEKDRNGSLPPKVLVKAPPSNSNPGPRPVQIVSAPSVPGGPRAAPGRLQRSQTLMLAPADTSQIAKARRRSNTLKRPSLFGRTGASTDTEVVEDAEFTRQVDKLSDLLPHADRVVLAGYLRRAGQDILAIGQYLEDERNGTIRSS</sequence>
<feature type="compositionally biased region" description="Low complexity" evidence="1">
    <location>
        <begin position="618"/>
        <end position="632"/>
    </location>
</feature>
<feature type="region of interest" description="Disordered" evidence="1">
    <location>
        <begin position="401"/>
        <end position="476"/>
    </location>
</feature>
<dbReference type="EMBL" id="SEOQ01000025">
    <property type="protein sequence ID" value="TFY72091.1"/>
    <property type="molecule type" value="Genomic_DNA"/>
</dbReference>
<feature type="region of interest" description="Disordered" evidence="1">
    <location>
        <begin position="816"/>
        <end position="861"/>
    </location>
</feature>
<feature type="region of interest" description="Disordered" evidence="1">
    <location>
        <begin position="615"/>
        <end position="643"/>
    </location>
</feature>
<dbReference type="OrthoDB" id="2413468at2759"/>
<evidence type="ECO:0000313" key="3">
    <source>
        <dbReference type="Proteomes" id="UP000298327"/>
    </source>
</evidence>
<accession>A0A4Y9ZE37</accession>
<gene>
    <name evidence="2" type="ORF">EVG20_g896</name>
</gene>
<feature type="compositionally biased region" description="Polar residues" evidence="1">
    <location>
        <begin position="287"/>
        <end position="296"/>
    </location>
</feature>
<dbReference type="Proteomes" id="UP000298327">
    <property type="component" value="Unassembled WGS sequence"/>
</dbReference>
<feature type="region of interest" description="Disordered" evidence="1">
    <location>
        <begin position="694"/>
        <end position="723"/>
    </location>
</feature>
<evidence type="ECO:0000256" key="1">
    <source>
        <dbReference type="SAM" id="MobiDB-lite"/>
    </source>
</evidence>
<feature type="compositionally biased region" description="Polar residues" evidence="1">
    <location>
        <begin position="460"/>
        <end position="476"/>
    </location>
</feature>
<feature type="compositionally biased region" description="Low complexity" evidence="1">
    <location>
        <begin position="92"/>
        <end position="108"/>
    </location>
</feature>
<feature type="compositionally biased region" description="Basic and acidic residues" evidence="1">
    <location>
        <begin position="524"/>
        <end position="534"/>
    </location>
</feature>
<evidence type="ECO:0000313" key="2">
    <source>
        <dbReference type="EMBL" id="TFY72091.1"/>
    </source>
</evidence>
<feature type="compositionally biased region" description="Polar residues" evidence="1">
    <location>
        <begin position="695"/>
        <end position="716"/>
    </location>
</feature>
<reference evidence="2 3" key="1">
    <citation type="submission" date="2019-02" db="EMBL/GenBank/DDBJ databases">
        <title>Genome sequencing of the rare red list fungi Dentipellis fragilis.</title>
        <authorList>
            <person name="Buettner E."/>
            <person name="Kellner H."/>
        </authorList>
    </citation>
    <scope>NUCLEOTIDE SEQUENCE [LARGE SCALE GENOMIC DNA]</scope>
    <source>
        <strain evidence="2 3">DSM 105465</strain>
    </source>
</reference>
<proteinExistence type="predicted"/>
<feature type="region of interest" description="Disordered" evidence="1">
    <location>
        <begin position="238"/>
        <end position="319"/>
    </location>
</feature>
<feature type="compositionally biased region" description="Basic and acidic residues" evidence="1">
    <location>
        <begin position="450"/>
        <end position="459"/>
    </location>
</feature>
<name>A0A4Y9ZE37_9AGAM</name>
<keyword evidence="3" id="KW-1185">Reference proteome</keyword>